<comment type="caution">
    <text evidence="2">The sequence shown here is derived from an EMBL/GenBank/DDBJ whole genome shotgun (WGS) entry which is preliminary data.</text>
</comment>
<dbReference type="Gene3D" id="3.30.1180.10">
    <property type="match status" value="1"/>
</dbReference>
<dbReference type="InterPro" id="IPR050270">
    <property type="entry name" value="DegV_domain_contain"/>
</dbReference>
<accession>A0ABW5PEN1</accession>
<dbReference type="PANTHER" id="PTHR33434">
    <property type="entry name" value="DEGV DOMAIN-CONTAINING PROTEIN DR_1986-RELATED"/>
    <property type="match status" value="1"/>
</dbReference>
<dbReference type="PANTHER" id="PTHR33434:SF2">
    <property type="entry name" value="FATTY ACID-BINDING PROTEIN TM_1468"/>
    <property type="match status" value="1"/>
</dbReference>
<dbReference type="RefSeq" id="WP_377602797.1">
    <property type="nucleotide sequence ID" value="NZ_JBHUME010000007.1"/>
</dbReference>
<sequence>MKKLTSIRIVTDSTADIPQSVRQELGIEMVPLKVNIDGETYLDNVTLHPDQFYQMLPRATVLPKTSQPSPADFLDTYHRILTEDPDTHILSIHLSSRFSGTYQSATIARSMLEDETKVTVLDSKTVTYGEGVLVTTAAEMARNGSDLESILEKLAEIRRNTQVYFLVDTLEYLQKGGRIGKASAILGSLLNIKPILSIDNDGEVFSLDKVRGNKRAVARILELMKQEFAGEPVKVMVEYTDSQLPADQIAGLIHGNMNVSSMDYTWIGPVIGTHVGPGTLGVIVTRV</sequence>
<evidence type="ECO:0000256" key="1">
    <source>
        <dbReference type="ARBA" id="ARBA00023121"/>
    </source>
</evidence>
<keyword evidence="3" id="KW-1185">Reference proteome</keyword>
<keyword evidence="1" id="KW-0446">Lipid-binding</keyword>
<dbReference type="InterPro" id="IPR003797">
    <property type="entry name" value="DegV"/>
</dbReference>
<dbReference type="Proteomes" id="UP001597541">
    <property type="component" value="Unassembled WGS sequence"/>
</dbReference>
<organism evidence="2 3">
    <name type="scientific">Paenibacillus gansuensis</name>
    <dbReference type="NCBI Taxonomy" id="306542"/>
    <lineage>
        <taxon>Bacteria</taxon>
        <taxon>Bacillati</taxon>
        <taxon>Bacillota</taxon>
        <taxon>Bacilli</taxon>
        <taxon>Bacillales</taxon>
        <taxon>Paenibacillaceae</taxon>
        <taxon>Paenibacillus</taxon>
    </lineage>
</organism>
<dbReference type="PROSITE" id="PS51482">
    <property type="entry name" value="DEGV"/>
    <property type="match status" value="1"/>
</dbReference>
<dbReference type="Gene3D" id="3.40.50.10170">
    <property type="match status" value="1"/>
</dbReference>
<dbReference type="SUPFAM" id="SSF82549">
    <property type="entry name" value="DAK1/DegV-like"/>
    <property type="match status" value="1"/>
</dbReference>
<name>A0ABW5PEN1_9BACL</name>
<dbReference type="NCBIfam" id="TIGR00762">
    <property type="entry name" value="DegV"/>
    <property type="match status" value="1"/>
</dbReference>
<dbReference type="Pfam" id="PF02645">
    <property type="entry name" value="DegV"/>
    <property type="match status" value="1"/>
</dbReference>
<gene>
    <name evidence="2" type="ORF">ACFSUF_10925</name>
</gene>
<proteinExistence type="predicted"/>
<dbReference type="EMBL" id="JBHUME010000007">
    <property type="protein sequence ID" value="MFD2612934.1"/>
    <property type="molecule type" value="Genomic_DNA"/>
</dbReference>
<dbReference type="InterPro" id="IPR043168">
    <property type="entry name" value="DegV_C"/>
</dbReference>
<evidence type="ECO:0000313" key="2">
    <source>
        <dbReference type="EMBL" id="MFD2612934.1"/>
    </source>
</evidence>
<reference evidence="3" key="1">
    <citation type="journal article" date="2019" name="Int. J. Syst. Evol. Microbiol.">
        <title>The Global Catalogue of Microorganisms (GCM) 10K type strain sequencing project: providing services to taxonomists for standard genome sequencing and annotation.</title>
        <authorList>
            <consortium name="The Broad Institute Genomics Platform"/>
            <consortium name="The Broad Institute Genome Sequencing Center for Infectious Disease"/>
            <person name="Wu L."/>
            <person name="Ma J."/>
        </authorList>
    </citation>
    <scope>NUCLEOTIDE SEQUENCE [LARGE SCALE GENOMIC DNA]</scope>
    <source>
        <strain evidence="3">KCTC 3950</strain>
    </source>
</reference>
<protein>
    <submittedName>
        <fullName evidence="2">DegV family protein</fullName>
    </submittedName>
</protein>
<evidence type="ECO:0000313" key="3">
    <source>
        <dbReference type="Proteomes" id="UP001597541"/>
    </source>
</evidence>